<dbReference type="SUPFAM" id="SSF47240">
    <property type="entry name" value="Ferritin-like"/>
    <property type="match status" value="1"/>
</dbReference>
<dbReference type="Proteomes" id="UP000249169">
    <property type="component" value="Unassembled WGS sequence"/>
</dbReference>
<dbReference type="RefSeq" id="WP_111730423.1">
    <property type="nucleotide sequence ID" value="NZ_QHKO01000006.1"/>
</dbReference>
<dbReference type="InterPro" id="IPR012347">
    <property type="entry name" value="Ferritin-like"/>
</dbReference>
<dbReference type="InterPro" id="IPR009078">
    <property type="entry name" value="Ferritin-like_SF"/>
</dbReference>
<dbReference type="InterPro" id="IPR010287">
    <property type="entry name" value="DUF892_YciF-like"/>
</dbReference>
<dbReference type="AlphaFoldDB" id="A0A328C7M6"/>
<protein>
    <submittedName>
        <fullName evidence="1">Uncharacterized protein</fullName>
    </submittedName>
</protein>
<dbReference type="Pfam" id="PF05974">
    <property type="entry name" value="DUF892"/>
    <property type="match status" value="1"/>
</dbReference>
<dbReference type="OrthoDB" id="7273732at2"/>
<dbReference type="EMBL" id="QHKO01000006">
    <property type="protein sequence ID" value="RAL21135.1"/>
    <property type="molecule type" value="Genomic_DNA"/>
</dbReference>
<accession>A0A328C7M6</accession>
<reference evidence="1 2" key="1">
    <citation type="submission" date="2018-05" db="EMBL/GenBank/DDBJ databases">
        <title>Lujinxingia marina gen. nov. sp. nov., a new facultative anaerobic member of the class Deltaproteobacteria, and proposal of Lujinxingaceae fam. nov.</title>
        <authorList>
            <person name="Li C.-M."/>
        </authorList>
    </citation>
    <scope>NUCLEOTIDE SEQUENCE [LARGE SCALE GENOMIC DNA]</scope>
    <source>
        <strain evidence="1 2">B210</strain>
    </source>
</reference>
<sequence length="166" mass="18244">MTGDHHRELLIRWLQGAYALEVALMKALGRQAEHATEFPELHARLNTHKIETERHAGLVEHCLKDLGAEPPNVQAKASGFLGAAQAGFTGFMDNPFIADTLVGSSSEELEIAVYQAISTLAEKLGEEEIVSICSDILEDERSMLAYFNDNLPLIIKSGIENDLLQT</sequence>
<name>A0A328C7M6_9DELT</name>
<dbReference type="PANTHER" id="PTHR30565">
    <property type="entry name" value="PROTEIN YCIF"/>
    <property type="match status" value="1"/>
</dbReference>
<evidence type="ECO:0000313" key="1">
    <source>
        <dbReference type="EMBL" id="RAL21135.1"/>
    </source>
</evidence>
<organism evidence="1 2">
    <name type="scientific">Lujinxingia litoralis</name>
    <dbReference type="NCBI Taxonomy" id="2211119"/>
    <lineage>
        <taxon>Bacteria</taxon>
        <taxon>Deltaproteobacteria</taxon>
        <taxon>Bradymonadales</taxon>
        <taxon>Lujinxingiaceae</taxon>
        <taxon>Lujinxingia</taxon>
    </lineage>
</organism>
<keyword evidence="2" id="KW-1185">Reference proteome</keyword>
<evidence type="ECO:0000313" key="2">
    <source>
        <dbReference type="Proteomes" id="UP000249169"/>
    </source>
</evidence>
<proteinExistence type="predicted"/>
<dbReference type="InterPro" id="IPR047114">
    <property type="entry name" value="YciF"/>
</dbReference>
<dbReference type="Gene3D" id="1.20.1260.10">
    <property type="match status" value="1"/>
</dbReference>
<dbReference type="PANTHER" id="PTHR30565:SF9">
    <property type="entry name" value="PROTEIN YCIF"/>
    <property type="match status" value="1"/>
</dbReference>
<gene>
    <name evidence="1" type="ORF">DL240_13455</name>
</gene>
<comment type="caution">
    <text evidence="1">The sequence shown here is derived from an EMBL/GenBank/DDBJ whole genome shotgun (WGS) entry which is preliminary data.</text>
</comment>